<proteinExistence type="predicted"/>
<dbReference type="EMBL" id="AZFH01000031">
    <property type="protein sequence ID" value="KRL81802.1"/>
    <property type="molecule type" value="Genomic_DNA"/>
</dbReference>
<accession>A0A0R1TSK6</accession>
<dbReference type="PATRIC" id="fig|1423740.3.peg.1506"/>
<evidence type="ECO:0000313" key="3">
    <source>
        <dbReference type="EMBL" id="KRL81802.1"/>
    </source>
</evidence>
<gene>
    <name evidence="3" type="ORF">FC36_GL001397</name>
</gene>
<dbReference type="AlphaFoldDB" id="A0A0R1TSK6"/>
<evidence type="ECO:0000256" key="1">
    <source>
        <dbReference type="SAM" id="MobiDB-lite"/>
    </source>
</evidence>
<dbReference type="InterPro" id="IPR018392">
    <property type="entry name" value="LysM"/>
</dbReference>
<dbReference type="OrthoDB" id="9813368at2"/>
<dbReference type="RefSeq" id="WP_056986722.1">
    <property type="nucleotide sequence ID" value="NZ_AZFH01000031.1"/>
</dbReference>
<feature type="domain" description="LysM" evidence="2">
    <location>
        <begin position="128"/>
        <end position="174"/>
    </location>
</feature>
<evidence type="ECO:0000313" key="4">
    <source>
        <dbReference type="Proteomes" id="UP000051048"/>
    </source>
</evidence>
<name>A0A0R1TSK6_9LACO</name>
<feature type="region of interest" description="Disordered" evidence="1">
    <location>
        <begin position="1"/>
        <end position="95"/>
    </location>
</feature>
<feature type="compositionally biased region" description="Low complexity" evidence="1">
    <location>
        <begin position="35"/>
        <end position="71"/>
    </location>
</feature>
<feature type="compositionally biased region" description="Polar residues" evidence="1">
    <location>
        <begin position="24"/>
        <end position="34"/>
    </location>
</feature>
<organism evidence="3 4">
    <name type="scientific">Ligilactobacillus equi DSM 15833 = JCM 10991</name>
    <dbReference type="NCBI Taxonomy" id="1423740"/>
    <lineage>
        <taxon>Bacteria</taxon>
        <taxon>Bacillati</taxon>
        <taxon>Bacillota</taxon>
        <taxon>Bacilli</taxon>
        <taxon>Lactobacillales</taxon>
        <taxon>Lactobacillaceae</taxon>
        <taxon>Ligilactobacillus</taxon>
    </lineage>
</organism>
<dbReference type="PROSITE" id="PS51782">
    <property type="entry name" value="LYSM"/>
    <property type="match status" value="1"/>
</dbReference>
<dbReference type="InterPro" id="IPR036779">
    <property type="entry name" value="LysM_dom_sf"/>
</dbReference>
<dbReference type="Gene3D" id="3.10.350.10">
    <property type="entry name" value="LysM domain"/>
    <property type="match status" value="1"/>
</dbReference>
<reference evidence="3 4" key="1">
    <citation type="journal article" date="2015" name="Genome Announc.">
        <title>Expanding the biotechnology potential of lactobacilli through comparative genomics of 213 strains and associated genera.</title>
        <authorList>
            <person name="Sun Z."/>
            <person name="Harris H.M."/>
            <person name="McCann A."/>
            <person name="Guo C."/>
            <person name="Argimon S."/>
            <person name="Zhang W."/>
            <person name="Yang X."/>
            <person name="Jeffery I.B."/>
            <person name="Cooney J.C."/>
            <person name="Kagawa T.F."/>
            <person name="Liu W."/>
            <person name="Song Y."/>
            <person name="Salvetti E."/>
            <person name="Wrobel A."/>
            <person name="Rasinkangas P."/>
            <person name="Parkhill J."/>
            <person name="Rea M.C."/>
            <person name="O'Sullivan O."/>
            <person name="Ritari J."/>
            <person name="Douillard F.P."/>
            <person name="Paul Ross R."/>
            <person name="Yang R."/>
            <person name="Briner A.E."/>
            <person name="Felis G.E."/>
            <person name="de Vos W.M."/>
            <person name="Barrangou R."/>
            <person name="Klaenhammer T.R."/>
            <person name="Caufield P.W."/>
            <person name="Cui Y."/>
            <person name="Zhang H."/>
            <person name="O'Toole P.W."/>
        </authorList>
    </citation>
    <scope>NUCLEOTIDE SEQUENCE [LARGE SCALE GENOMIC DNA]</scope>
    <source>
        <strain evidence="3 4">DSM 15833</strain>
    </source>
</reference>
<dbReference type="STRING" id="1423740.FC36_GL001397"/>
<comment type="caution">
    <text evidence="3">The sequence shown here is derived from an EMBL/GenBank/DDBJ whole genome shotgun (WGS) entry which is preliminary data.</text>
</comment>
<dbReference type="CDD" id="cd00118">
    <property type="entry name" value="LysM"/>
    <property type="match status" value="1"/>
</dbReference>
<evidence type="ECO:0000259" key="2">
    <source>
        <dbReference type="PROSITE" id="PS51782"/>
    </source>
</evidence>
<dbReference type="Proteomes" id="UP000051048">
    <property type="component" value="Unassembled WGS sequence"/>
</dbReference>
<protein>
    <recommendedName>
        <fullName evidence="2">LysM domain-containing protein</fullName>
    </recommendedName>
</protein>
<feature type="compositionally biased region" description="Low complexity" evidence="1">
    <location>
        <begin position="1"/>
        <end position="14"/>
    </location>
</feature>
<dbReference type="Pfam" id="PF01476">
    <property type="entry name" value="LysM"/>
    <property type="match status" value="1"/>
</dbReference>
<sequence length="188" mass="21005">MDQSTKSTEVSESEVTSKVENKSQSIAESTSTNPSASESKSLSAFESKSSSESQSESVSKSESQSESNSVKKQSENVTSESKPTPKKEFQNPVDLIGDVPGPVMYKNAYGQLKKARFQPPYPTPLSITPHVWTEDDTIYGIAEDYGVSLQWIRRCNRMEYEAMFKIKPGKVLKFAYTPHDVDYVIKRL</sequence>